<dbReference type="AlphaFoldDB" id="A0A6A6ME26"/>
<dbReference type="GO" id="GO:0022857">
    <property type="term" value="F:transmembrane transporter activity"/>
    <property type="evidence" value="ECO:0007669"/>
    <property type="project" value="InterPro"/>
</dbReference>
<dbReference type="Pfam" id="PF00854">
    <property type="entry name" value="PTR2"/>
    <property type="match status" value="1"/>
</dbReference>
<keyword evidence="4 6" id="KW-1133">Transmembrane helix</keyword>
<dbReference type="InterPro" id="IPR036259">
    <property type="entry name" value="MFS_trans_sf"/>
</dbReference>
<comment type="subcellular location">
    <subcellularLocation>
        <location evidence="1">Membrane</location>
        <topology evidence="1">Multi-pass membrane protein</topology>
    </subcellularLocation>
</comment>
<feature type="transmembrane region" description="Helical" evidence="6">
    <location>
        <begin position="66"/>
        <end position="86"/>
    </location>
</feature>
<reference evidence="7 8" key="1">
    <citation type="journal article" date="2020" name="Mol. Plant">
        <title>The Chromosome-Based Rubber Tree Genome Provides New Insights into Spurge Genome Evolution and Rubber Biosynthesis.</title>
        <authorList>
            <person name="Liu J."/>
            <person name="Shi C."/>
            <person name="Shi C.C."/>
            <person name="Li W."/>
            <person name="Zhang Q.J."/>
            <person name="Zhang Y."/>
            <person name="Li K."/>
            <person name="Lu H.F."/>
            <person name="Shi C."/>
            <person name="Zhu S.T."/>
            <person name="Xiao Z.Y."/>
            <person name="Nan H."/>
            <person name="Yue Y."/>
            <person name="Zhu X.G."/>
            <person name="Wu Y."/>
            <person name="Hong X.N."/>
            <person name="Fan G.Y."/>
            <person name="Tong Y."/>
            <person name="Zhang D."/>
            <person name="Mao C.L."/>
            <person name="Liu Y.L."/>
            <person name="Hao S.J."/>
            <person name="Liu W.Q."/>
            <person name="Lv M.Q."/>
            <person name="Zhang H.B."/>
            <person name="Liu Y."/>
            <person name="Hu-Tang G.R."/>
            <person name="Wang J.P."/>
            <person name="Wang J.H."/>
            <person name="Sun Y.H."/>
            <person name="Ni S.B."/>
            <person name="Chen W.B."/>
            <person name="Zhang X.C."/>
            <person name="Jiao Y.N."/>
            <person name="Eichler E.E."/>
            <person name="Li G.H."/>
            <person name="Liu X."/>
            <person name="Gao L.Z."/>
        </authorList>
    </citation>
    <scope>NUCLEOTIDE SEQUENCE [LARGE SCALE GENOMIC DNA]</scope>
    <source>
        <strain evidence="8">cv. GT1</strain>
        <tissue evidence="7">Leaf</tissue>
    </source>
</reference>
<comment type="similarity">
    <text evidence="2">Belongs to the major facilitator superfamily. Proton-dependent oligopeptide transporter (POT/PTR) (TC 2.A.17) family.</text>
</comment>
<dbReference type="Gene3D" id="1.20.1250.20">
    <property type="entry name" value="MFS general substrate transporter like domains"/>
    <property type="match status" value="1"/>
</dbReference>
<dbReference type="GO" id="GO:0016020">
    <property type="term" value="C:membrane"/>
    <property type="evidence" value="ECO:0007669"/>
    <property type="project" value="UniProtKB-SubCell"/>
</dbReference>
<name>A0A6A6ME26_HEVBR</name>
<dbReference type="Proteomes" id="UP000467840">
    <property type="component" value="Chromosome 14"/>
</dbReference>
<keyword evidence="8" id="KW-1185">Reference proteome</keyword>
<evidence type="ECO:0000256" key="6">
    <source>
        <dbReference type="SAM" id="Phobius"/>
    </source>
</evidence>
<feature type="transmembrane region" description="Helical" evidence="6">
    <location>
        <begin position="111"/>
        <end position="133"/>
    </location>
</feature>
<comment type="caution">
    <text evidence="7">The sequence shown here is derived from an EMBL/GenBank/DDBJ whole genome shotgun (WGS) entry which is preliminary data.</text>
</comment>
<dbReference type="InterPro" id="IPR000109">
    <property type="entry name" value="POT_fam"/>
</dbReference>
<keyword evidence="5 6" id="KW-0472">Membrane</keyword>
<gene>
    <name evidence="7" type="ORF">GH714_016002</name>
</gene>
<evidence type="ECO:0000256" key="2">
    <source>
        <dbReference type="ARBA" id="ARBA00005982"/>
    </source>
</evidence>
<evidence type="ECO:0000313" key="8">
    <source>
        <dbReference type="Proteomes" id="UP000467840"/>
    </source>
</evidence>
<proteinExistence type="inferred from homology"/>
<evidence type="ECO:0000256" key="3">
    <source>
        <dbReference type="ARBA" id="ARBA00022692"/>
    </source>
</evidence>
<accession>A0A6A6ME26</accession>
<protein>
    <submittedName>
        <fullName evidence="7">Uncharacterized protein</fullName>
    </submittedName>
</protein>
<organism evidence="7 8">
    <name type="scientific">Hevea brasiliensis</name>
    <name type="common">Para rubber tree</name>
    <name type="synonym">Siphonia brasiliensis</name>
    <dbReference type="NCBI Taxonomy" id="3981"/>
    <lineage>
        <taxon>Eukaryota</taxon>
        <taxon>Viridiplantae</taxon>
        <taxon>Streptophyta</taxon>
        <taxon>Embryophyta</taxon>
        <taxon>Tracheophyta</taxon>
        <taxon>Spermatophyta</taxon>
        <taxon>Magnoliopsida</taxon>
        <taxon>eudicotyledons</taxon>
        <taxon>Gunneridae</taxon>
        <taxon>Pentapetalae</taxon>
        <taxon>rosids</taxon>
        <taxon>fabids</taxon>
        <taxon>Malpighiales</taxon>
        <taxon>Euphorbiaceae</taxon>
        <taxon>Crotonoideae</taxon>
        <taxon>Micrandreae</taxon>
        <taxon>Hevea</taxon>
    </lineage>
</organism>
<dbReference type="EMBL" id="JAAGAX010000006">
    <property type="protein sequence ID" value="KAF2310643.1"/>
    <property type="molecule type" value="Genomic_DNA"/>
</dbReference>
<evidence type="ECO:0000256" key="1">
    <source>
        <dbReference type="ARBA" id="ARBA00004141"/>
    </source>
</evidence>
<sequence length="159" mass="17143">MEAMLSDKGGGSENDGENIANLGDDHYFLDHICTDDHILSEAFIYSGQLDFFITQSPKGMKTVSTGLFLTTLSLGFFVSSFLVMVVKRVTGSDGGQGWLANKINSGSLDCFYGLLAILGVMNFVVFLVCALWYKPSNTNIKSGSQTENVGNGSLAEEQC</sequence>
<evidence type="ECO:0000313" key="7">
    <source>
        <dbReference type="EMBL" id="KAF2310643.1"/>
    </source>
</evidence>
<evidence type="ECO:0000256" key="4">
    <source>
        <dbReference type="ARBA" id="ARBA00022989"/>
    </source>
</evidence>
<evidence type="ECO:0000256" key="5">
    <source>
        <dbReference type="ARBA" id="ARBA00023136"/>
    </source>
</evidence>
<dbReference type="PANTHER" id="PTHR11654">
    <property type="entry name" value="OLIGOPEPTIDE TRANSPORTER-RELATED"/>
    <property type="match status" value="1"/>
</dbReference>
<keyword evidence="3 6" id="KW-0812">Transmembrane</keyword>